<dbReference type="InterPro" id="IPR001878">
    <property type="entry name" value="Znf_CCHC"/>
</dbReference>
<keyword evidence="1" id="KW-0863">Zinc-finger</keyword>
<dbReference type="Pfam" id="PF00098">
    <property type="entry name" value="zf-CCHC"/>
    <property type="match status" value="3"/>
</dbReference>
<dbReference type="PROSITE" id="PS50158">
    <property type="entry name" value="ZF_CCHC"/>
    <property type="match status" value="3"/>
</dbReference>
<proteinExistence type="predicted"/>
<keyword evidence="5" id="KW-1185">Reference proteome</keyword>
<comment type="caution">
    <text evidence="4">The sequence shown here is derived from an EMBL/GenBank/DDBJ whole genome shotgun (WGS) entry which is preliminary data.</text>
</comment>
<evidence type="ECO:0000259" key="3">
    <source>
        <dbReference type="PROSITE" id="PS50158"/>
    </source>
</evidence>
<feature type="region of interest" description="Disordered" evidence="2">
    <location>
        <begin position="315"/>
        <end position="334"/>
    </location>
</feature>
<feature type="region of interest" description="Disordered" evidence="2">
    <location>
        <begin position="133"/>
        <end position="178"/>
    </location>
</feature>
<evidence type="ECO:0000313" key="4">
    <source>
        <dbReference type="EMBL" id="KAK2947162.1"/>
    </source>
</evidence>
<feature type="region of interest" description="Disordered" evidence="2">
    <location>
        <begin position="262"/>
        <end position="291"/>
    </location>
</feature>
<name>A0ABQ9X5W4_9EUKA</name>
<dbReference type="SUPFAM" id="SSF57756">
    <property type="entry name" value="Retrovirus zinc finger-like domains"/>
    <property type="match status" value="2"/>
</dbReference>
<feature type="compositionally biased region" description="Polar residues" evidence="2">
    <location>
        <begin position="138"/>
        <end position="168"/>
    </location>
</feature>
<dbReference type="InterPro" id="IPR036875">
    <property type="entry name" value="Znf_CCHC_sf"/>
</dbReference>
<feature type="domain" description="CCHC-type" evidence="3">
    <location>
        <begin position="361"/>
        <end position="376"/>
    </location>
</feature>
<sequence>MTRSNPLPFAMSFDESFESAARITQQPFTLNTHSYDHHSYMDGSIPSSMFEPALDKHVFSFASQTTSLTHSLDPMEASFSMTAPSYSMFPNSGSSSGLHSSLLDFSLSSEAADHSSIFESLPDQVAISLDHQDDHELSQFSTPSKVRTHSPHPSTQADSRHGSGNTPHSVFPSFMASPSSFHSQKTALHLGADQHCSPSLHPYTLPGIILPADESEEETLTSQHSVPSVVHTTMDQSPDQTTLHVQSNKSTLFGNITFRPFVPGERRDKQVTPKVSPSDRTSPSISTNQSSFVPRTNQFKLTPYVSPTVLPVIPSQFQSQPPHPSLSPQQSDLDGLLPLPAKPSAASIASTATVIMKEAERCYKCGQLGHIFVNCPLHSKPAQQPNGKTGVDKTACYKCGKTGHLSKDCPNEDTRICFVCGGVGHISKQCPKRKTQRR</sequence>
<organism evidence="4 5">
    <name type="scientific">Blattamonas nauphoetae</name>
    <dbReference type="NCBI Taxonomy" id="2049346"/>
    <lineage>
        <taxon>Eukaryota</taxon>
        <taxon>Metamonada</taxon>
        <taxon>Preaxostyla</taxon>
        <taxon>Oxymonadida</taxon>
        <taxon>Blattamonas</taxon>
    </lineage>
</organism>
<feature type="domain" description="CCHC-type" evidence="3">
    <location>
        <begin position="396"/>
        <end position="411"/>
    </location>
</feature>
<accession>A0ABQ9X5W4</accession>
<dbReference type="Gene3D" id="4.10.60.10">
    <property type="entry name" value="Zinc finger, CCHC-type"/>
    <property type="match status" value="2"/>
</dbReference>
<keyword evidence="1" id="KW-0862">Zinc</keyword>
<evidence type="ECO:0000256" key="2">
    <source>
        <dbReference type="SAM" id="MobiDB-lite"/>
    </source>
</evidence>
<reference evidence="4 5" key="1">
    <citation type="journal article" date="2022" name="bioRxiv">
        <title>Genomics of Preaxostyla Flagellates Illuminates Evolutionary Transitions and the Path Towards Mitochondrial Loss.</title>
        <authorList>
            <person name="Novak L.V.F."/>
            <person name="Treitli S.C."/>
            <person name="Pyrih J."/>
            <person name="Halakuc P."/>
            <person name="Pipaliya S.V."/>
            <person name="Vacek V."/>
            <person name="Brzon O."/>
            <person name="Soukal P."/>
            <person name="Eme L."/>
            <person name="Dacks J.B."/>
            <person name="Karnkowska A."/>
            <person name="Elias M."/>
            <person name="Hampl V."/>
        </authorList>
    </citation>
    <scope>NUCLEOTIDE SEQUENCE [LARGE SCALE GENOMIC DNA]</scope>
    <source>
        <strain evidence="4">NAU3</strain>
        <tissue evidence="4">Gut</tissue>
    </source>
</reference>
<dbReference type="PANTHER" id="PTHR47798:SF2">
    <property type="entry name" value="CCHC-TYPE DOMAIN-CONTAINING PROTEIN"/>
    <property type="match status" value="1"/>
</dbReference>
<dbReference type="PANTHER" id="PTHR47798">
    <property type="entry name" value="OS04G0555800 PROTEIN"/>
    <property type="match status" value="1"/>
</dbReference>
<keyword evidence="1" id="KW-0479">Metal-binding</keyword>
<feature type="compositionally biased region" description="Polar residues" evidence="2">
    <location>
        <begin position="273"/>
        <end position="291"/>
    </location>
</feature>
<feature type="domain" description="CCHC-type" evidence="3">
    <location>
        <begin position="417"/>
        <end position="432"/>
    </location>
</feature>
<evidence type="ECO:0000256" key="1">
    <source>
        <dbReference type="PROSITE-ProRule" id="PRU00047"/>
    </source>
</evidence>
<gene>
    <name evidence="4" type="ORF">BLNAU_17938</name>
</gene>
<dbReference type="SMART" id="SM00343">
    <property type="entry name" value="ZnF_C2HC"/>
    <property type="match status" value="3"/>
</dbReference>
<dbReference type="Proteomes" id="UP001281761">
    <property type="component" value="Unassembled WGS sequence"/>
</dbReference>
<protein>
    <recommendedName>
        <fullName evidence="3">CCHC-type domain-containing protein</fullName>
    </recommendedName>
</protein>
<dbReference type="EMBL" id="JARBJD010000209">
    <property type="protein sequence ID" value="KAK2947162.1"/>
    <property type="molecule type" value="Genomic_DNA"/>
</dbReference>
<evidence type="ECO:0000313" key="5">
    <source>
        <dbReference type="Proteomes" id="UP001281761"/>
    </source>
</evidence>